<name>A0A1A9F4R6_9GAMM</name>
<dbReference type="EC" id="2.7.8.5" evidence="4 15"/>
<accession>A0A1A9F4R6</accession>
<dbReference type="PROSITE" id="PS00379">
    <property type="entry name" value="CDP_ALCOHOL_P_TRANSF"/>
    <property type="match status" value="1"/>
</dbReference>
<evidence type="ECO:0000256" key="2">
    <source>
        <dbReference type="ARBA" id="ARBA00005042"/>
    </source>
</evidence>
<evidence type="ECO:0000256" key="8">
    <source>
        <dbReference type="ARBA" id="ARBA00022692"/>
    </source>
</evidence>
<evidence type="ECO:0000256" key="6">
    <source>
        <dbReference type="ARBA" id="ARBA00022516"/>
    </source>
</evidence>
<keyword evidence="7 16" id="KW-0808">Transferase</keyword>
<evidence type="ECO:0000256" key="12">
    <source>
        <dbReference type="ARBA" id="ARBA00023209"/>
    </source>
</evidence>
<evidence type="ECO:0000256" key="5">
    <source>
        <dbReference type="ARBA" id="ARBA00014944"/>
    </source>
</evidence>
<keyword evidence="6" id="KW-0444">Lipid biosynthesis</keyword>
<organism evidence="18 19">
    <name type="scientific">Marinobacterium aestuarii</name>
    <dbReference type="NCBI Taxonomy" id="1821621"/>
    <lineage>
        <taxon>Bacteria</taxon>
        <taxon>Pseudomonadati</taxon>
        <taxon>Pseudomonadota</taxon>
        <taxon>Gammaproteobacteria</taxon>
        <taxon>Oceanospirillales</taxon>
        <taxon>Oceanospirillaceae</taxon>
        <taxon>Marinobacterium</taxon>
    </lineage>
</organism>
<evidence type="ECO:0000313" key="18">
    <source>
        <dbReference type="EMBL" id="ANG65226.1"/>
    </source>
</evidence>
<dbReference type="Pfam" id="PF01066">
    <property type="entry name" value="CDP-OH_P_transf"/>
    <property type="match status" value="1"/>
</dbReference>
<dbReference type="InterPro" id="IPR000462">
    <property type="entry name" value="CDP-OH_P_trans"/>
</dbReference>
<keyword evidence="10" id="KW-0443">Lipid metabolism</keyword>
<evidence type="ECO:0000256" key="1">
    <source>
        <dbReference type="ARBA" id="ARBA00004141"/>
    </source>
</evidence>
<dbReference type="InterPro" id="IPR048254">
    <property type="entry name" value="CDP_ALCOHOL_P_TRANSF_CS"/>
</dbReference>
<keyword evidence="19" id="KW-1185">Reference proteome</keyword>
<dbReference type="STRING" id="1821621.A8C75_11420"/>
<keyword evidence="8 17" id="KW-0812">Transmembrane</keyword>
<dbReference type="Proteomes" id="UP000078070">
    <property type="component" value="Chromosome"/>
</dbReference>
<evidence type="ECO:0000256" key="16">
    <source>
        <dbReference type="RuleBase" id="RU003750"/>
    </source>
</evidence>
<keyword evidence="11 17" id="KW-0472">Membrane</keyword>
<dbReference type="GO" id="GO:0046474">
    <property type="term" value="P:glycerophospholipid biosynthetic process"/>
    <property type="evidence" value="ECO:0007669"/>
    <property type="project" value="TreeGrafter"/>
</dbReference>
<dbReference type="PANTHER" id="PTHR14269:SF62">
    <property type="entry name" value="CDP-DIACYLGLYCEROL--GLYCEROL-3-PHOSPHATE 3-PHOSPHATIDYLTRANSFERASE 1, CHLOROPLASTIC"/>
    <property type="match status" value="1"/>
</dbReference>
<evidence type="ECO:0000256" key="14">
    <source>
        <dbReference type="ARBA" id="ARBA00048586"/>
    </source>
</evidence>
<gene>
    <name evidence="18" type="ORF">A8C75_11420</name>
</gene>
<dbReference type="PANTHER" id="PTHR14269">
    <property type="entry name" value="CDP-DIACYLGLYCEROL--GLYCEROL-3-PHOSPHATE 3-PHOSPHATIDYLTRANSFERASE-RELATED"/>
    <property type="match status" value="1"/>
</dbReference>
<evidence type="ECO:0000256" key="11">
    <source>
        <dbReference type="ARBA" id="ARBA00023136"/>
    </source>
</evidence>
<evidence type="ECO:0000313" key="19">
    <source>
        <dbReference type="Proteomes" id="UP000078070"/>
    </source>
</evidence>
<dbReference type="InterPro" id="IPR050324">
    <property type="entry name" value="CDP-alcohol_PTase-I"/>
</dbReference>
<keyword evidence="12" id="KW-0594">Phospholipid biosynthesis</keyword>
<keyword evidence="13" id="KW-1208">Phospholipid metabolism</keyword>
<dbReference type="InterPro" id="IPR043130">
    <property type="entry name" value="CDP-OH_PTrfase_TM_dom"/>
</dbReference>
<dbReference type="KEGG" id="mars:A8C75_11420"/>
<evidence type="ECO:0000256" key="4">
    <source>
        <dbReference type="ARBA" id="ARBA00013170"/>
    </source>
</evidence>
<reference evidence="18 19" key="2">
    <citation type="journal article" date="2018" name="Int. J. Syst. Evol. Microbiol.">
        <title>Marinobacterium aestuarii sp. nov., a benzene-degrading marine bacterium isolated from estuary sediment.</title>
        <authorList>
            <person name="Bae S.S."/>
            <person name="Jung J."/>
            <person name="Chung D."/>
            <person name="Baek K."/>
        </authorList>
    </citation>
    <scope>NUCLEOTIDE SEQUENCE [LARGE SCALE GENOMIC DNA]</scope>
    <source>
        <strain evidence="18 19">ST58-10</strain>
    </source>
</reference>
<sequence>MKIPNILTLLRILLIPVFVFFYYLPQAWAPMTAAAIFGVAALTDWFDGYLARKLDQSSPFGAFLDPVADKLMVAVALVVLVETFSEVWITIPAAVIIGREIVISALREWMAELGERASVSVSGLGKVKTTLQMVSILLLVAFTPYTSFSWIGVAALYGASLLTFWSMVLYLKAAWPLLGEDL</sequence>
<evidence type="ECO:0000256" key="15">
    <source>
        <dbReference type="NCBIfam" id="TIGR00560"/>
    </source>
</evidence>
<evidence type="ECO:0000256" key="7">
    <source>
        <dbReference type="ARBA" id="ARBA00022679"/>
    </source>
</evidence>
<evidence type="ECO:0000256" key="3">
    <source>
        <dbReference type="ARBA" id="ARBA00010441"/>
    </source>
</evidence>
<comment type="catalytic activity">
    <reaction evidence="14">
        <text>a CDP-1,2-diacyl-sn-glycerol + sn-glycerol 3-phosphate = a 1,2-diacyl-sn-glycero-3-phospho-(1'-sn-glycero-3'-phosphate) + CMP + H(+)</text>
        <dbReference type="Rhea" id="RHEA:12593"/>
        <dbReference type="ChEBI" id="CHEBI:15378"/>
        <dbReference type="ChEBI" id="CHEBI:57597"/>
        <dbReference type="ChEBI" id="CHEBI:58332"/>
        <dbReference type="ChEBI" id="CHEBI:60110"/>
        <dbReference type="ChEBI" id="CHEBI:60377"/>
        <dbReference type="EC" id="2.7.8.5"/>
    </reaction>
</comment>
<dbReference type="Gene3D" id="1.20.120.1760">
    <property type="match status" value="1"/>
</dbReference>
<dbReference type="NCBIfam" id="TIGR00560">
    <property type="entry name" value="pgsA"/>
    <property type="match status" value="1"/>
</dbReference>
<dbReference type="EMBL" id="CP015839">
    <property type="protein sequence ID" value="ANG65226.1"/>
    <property type="molecule type" value="Genomic_DNA"/>
</dbReference>
<evidence type="ECO:0000256" key="13">
    <source>
        <dbReference type="ARBA" id="ARBA00023264"/>
    </source>
</evidence>
<comment type="pathway">
    <text evidence="2">Phospholipid metabolism; phosphatidylglycerol biosynthesis; phosphatidylglycerol from CDP-diacylglycerol: step 1/2.</text>
</comment>
<feature type="transmembrane region" description="Helical" evidence="17">
    <location>
        <begin position="71"/>
        <end position="98"/>
    </location>
</feature>
<comment type="similarity">
    <text evidence="3 16">Belongs to the CDP-alcohol phosphatidyltransferase class-I family.</text>
</comment>
<protein>
    <recommendedName>
        <fullName evidence="5 15">CDP-diacylglycerol--glycerol-3-phosphate 3-phosphatidyltransferase</fullName>
        <ecNumber evidence="4 15">2.7.8.5</ecNumber>
    </recommendedName>
</protein>
<proteinExistence type="inferred from homology"/>
<feature type="transmembrane region" description="Helical" evidence="17">
    <location>
        <begin position="6"/>
        <end position="24"/>
    </location>
</feature>
<comment type="subcellular location">
    <subcellularLocation>
        <location evidence="1">Membrane</location>
        <topology evidence="1">Multi-pass membrane protein</topology>
    </subcellularLocation>
</comment>
<evidence type="ECO:0000256" key="9">
    <source>
        <dbReference type="ARBA" id="ARBA00022989"/>
    </source>
</evidence>
<dbReference type="PIRSF" id="PIRSF000847">
    <property type="entry name" value="Phos_ph_gly_syn"/>
    <property type="match status" value="1"/>
</dbReference>
<evidence type="ECO:0000256" key="10">
    <source>
        <dbReference type="ARBA" id="ARBA00023098"/>
    </source>
</evidence>
<dbReference type="GO" id="GO:0005886">
    <property type="term" value="C:plasma membrane"/>
    <property type="evidence" value="ECO:0007669"/>
    <property type="project" value="TreeGrafter"/>
</dbReference>
<keyword evidence="9 17" id="KW-1133">Transmembrane helix</keyword>
<dbReference type="RefSeq" id="WP_067387230.1">
    <property type="nucleotide sequence ID" value="NZ_CP015839.1"/>
</dbReference>
<evidence type="ECO:0000256" key="17">
    <source>
        <dbReference type="SAM" id="Phobius"/>
    </source>
</evidence>
<dbReference type="AlphaFoldDB" id="A0A1A9F4R6"/>
<dbReference type="InterPro" id="IPR004570">
    <property type="entry name" value="Phosphatidylglycerol_P_synth"/>
</dbReference>
<reference evidence="19" key="1">
    <citation type="submission" date="2016-05" db="EMBL/GenBank/DDBJ databases">
        <authorList>
            <person name="Baek K."/>
            <person name="Yang S.-J."/>
        </authorList>
    </citation>
    <scope>NUCLEOTIDE SEQUENCE [LARGE SCALE GENOMIC DNA]</scope>
    <source>
        <strain evidence="19">ST58-10</strain>
    </source>
</reference>
<dbReference type="GO" id="GO:0008444">
    <property type="term" value="F:CDP-diacylglycerol-glycerol-3-phosphate 3-phosphatidyltransferase activity"/>
    <property type="evidence" value="ECO:0007669"/>
    <property type="project" value="UniProtKB-UniRule"/>
</dbReference>